<evidence type="ECO:0000256" key="1">
    <source>
        <dbReference type="SAM" id="SignalP"/>
    </source>
</evidence>
<dbReference type="PROSITE" id="PS51257">
    <property type="entry name" value="PROKAR_LIPOPROTEIN"/>
    <property type="match status" value="1"/>
</dbReference>
<dbReference type="InterPro" id="IPR006597">
    <property type="entry name" value="Sel1-like"/>
</dbReference>
<dbReference type="RefSeq" id="WP_173765513.1">
    <property type="nucleotide sequence ID" value="NZ_CP048836.1"/>
</dbReference>
<dbReference type="SMART" id="SM00671">
    <property type="entry name" value="SEL1"/>
    <property type="match status" value="2"/>
</dbReference>
<dbReference type="Proteomes" id="UP000501991">
    <property type="component" value="Chromosome"/>
</dbReference>
<dbReference type="KEGG" id="azq:G3580_11145"/>
<feature type="chain" id="PRO_5025584796" evidence="1">
    <location>
        <begin position="28"/>
        <end position="158"/>
    </location>
</feature>
<evidence type="ECO:0000313" key="3">
    <source>
        <dbReference type="Proteomes" id="UP000501991"/>
    </source>
</evidence>
<dbReference type="EMBL" id="CP048836">
    <property type="protein sequence ID" value="QID18143.1"/>
    <property type="molecule type" value="Genomic_DNA"/>
</dbReference>
<reference evidence="2 3" key="1">
    <citation type="submission" date="2020-02" db="EMBL/GenBank/DDBJ databases">
        <title>Nitrogenibacter mangrovi gen. nov., sp. nov. isolated from mangrove sediment, a denitrifying betaproteobacterium.</title>
        <authorList>
            <person name="Liao H."/>
            <person name="Tian Y."/>
        </authorList>
    </citation>
    <scope>NUCLEOTIDE SEQUENCE [LARGE SCALE GENOMIC DNA]</scope>
    <source>
        <strain evidence="2 3">M9-3-2</strain>
    </source>
</reference>
<accession>A0A6C1B427</accession>
<sequence length="158" mass="17791">MKGISKSHIASLLLASNLFLLSSTACSQVDTEPIYQNCLKLRHFARTKTQEIEAASACIAAAKQNDPRVMTIVGLLYATGKGVMRDKEKALFYWRRGVELKNPTSMRILGAIYQKGKWVEKDEERAKQLYKSAAALGDQVSENLLDQLIKNEKEEKRE</sequence>
<proteinExistence type="predicted"/>
<dbReference type="InterPro" id="IPR052945">
    <property type="entry name" value="Mitotic_Regulator"/>
</dbReference>
<dbReference type="SUPFAM" id="SSF81901">
    <property type="entry name" value="HCP-like"/>
    <property type="match status" value="1"/>
</dbReference>
<dbReference type="InterPro" id="IPR011990">
    <property type="entry name" value="TPR-like_helical_dom_sf"/>
</dbReference>
<organism evidence="2 3">
    <name type="scientific">Nitrogeniibacter mangrovi</name>
    <dbReference type="NCBI Taxonomy" id="2016596"/>
    <lineage>
        <taxon>Bacteria</taxon>
        <taxon>Pseudomonadati</taxon>
        <taxon>Pseudomonadota</taxon>
        <taxon>Betaproteobacteria</taxon>
        <taxon>Rhodocyclales</taxon>
        <taxon>Zoogloeaceae</taxon>
        <taxon>Nitrogeniibacter</taxon>
    </lineage>
</organism>
<gene>
    <name evidence="2" type="ORF">G3580_11145</name>
</gene>
<dbReference type="PANTHER" id="PTHR43628">
    <property type="entry name" value="ACTIVATOR OF C KINASE PROTEIN 1-RELATED"/>
    <property type="match status" value="1"/>
</dbReference>
<dbReference type="Gene3D" id="1.25.40.10">
    <property type="entry name" value="Tetratricopeptide repeat domain"/>
    <property type="match status" value="1"/>
</dbReference>
<keyword evidence="1" id="KW-0732">Signal</keyword>
<dbReference type="Pfam" id="PF08238">
    <property type="entry name" value="Sel1"/>
    <property type="match status" value="2"/>
</dbReference>
<evidence type="ECO:0000313" key="2">
    <source>
        <dbReference type="EMBL" id="QID18143.1"/>
    </source>
</evidence>
<dbReference type="AlphaFoldDB" id="A0A6C1B427"/>
<dbReference type="PANTHER" id="PTHR43628:SF1">
    <property type="entry name" value="CHITIN SYNTHASE REGULATORY FACTOR 2-RELATED"/>
    <property type="match status" value="1"/>
</dbReference>
<name>A0A6C1B427_9RHOO</name>
<keyword evidence="3" id="KW-1185">Reference proteome</keyword>
<feature type="signal peptide" evidence="1">
    <location>
        <begin position="1"/>
        <end position="27"/>
    </location>
</feature>
<protein>
    <submittedName>
        <fullName evidence="2">Sel1 repeat family protein</fullName>
    </submittedName>
</protein>